<name>A0AAW8ZX06_9XANT</name>
<evidence type="ECO:0000313" key="1">
    <source>
        <dbReference type="EMBL" id="MDV7250042.1"/>
    </source>
</evidence>
<sequence length="105" mass="11628">MNLPQRMSHAEALGCQILLVDQLFAASCDRQPIDRRNSNTMQVLWIALEARFGTQHHGHICRRRGERLRASAVFVPARQILALSSGIAICRHRAVSAVAWASLAG</sequence>
<dbReference type="Proteomes" id="UP001187425">
    <property type="component" value="Unassembled WGS sequence"/>
</dbReference>
<organism evidence="1 2">
    <name type="scientific">Xanthomonas hortorum pv. vitians</name>
    <dbReference type="NCBI Taxonomy" id="83224"/>
    <lineage>
        <taxon>Bacteria</taxon>
        <taxon>Pseudomonadati</taxon>
        <taxon>Pseudomonadota</taxon>
        <taxon>Gammaproteobacteria</taxon>
        <taxon>Lysobacterales</taxon>
        <taxon>Lysobacteraceae</taxon>
        <taxon>Xanthomonas</taxon>
    </lineage>
</organism>
<dbReference type="AlphaFoldDB" id="A0AAW8ZX06"/>
<proteinExistence type="predicted"/>
<reference evidence="1 2" key="1">
    <citation type="submission" date="2023-10" db="EMBL/GenBank/DDBJ databases">
        <title>A new tool for lettuce pathogen research.</title>
        <authorList>
            <person name="Horton K.N."/>
            <person name="Cseke L.J."/>
            <person name="Badiwe M."/>
            <person name="Tesfaye D."/>
            <person name="Klein A."/>
            <person name="Su J."/>
            <person name="Potnis N."/>
            <person name="Gassmann W."/>
        </authorList>
    </citation>
    <scope>NUCLEOTIDE SEQUENCE [LARGE SCALE GENOMIC DNA]</scope>
    <source>
        <strain evidence="1 2">JSKH1901</strain>
    </source>
</reference>
<dbReference type="RefSeq" id="WP_139051616.1">
    <property type="nucleotide sequence ID" value="NZ_JAJTZL010000006.1"/>
</dbReference>
<dbReference type="EMBL" id="JAWMQI010000073">
    <property type="protein sequence ID" value="MDV7250042.1"/>
    <property type="molecule type" value="Genomic_DNA"/>
</dbReference>
<protein>
    <submittedName>
        <fullName evidence="1">Uncharacterized protein</fullName>
    </submittedName>
</protein>
<accession>A0AAW8ZX06</accession>
<evidence type="ECO:0000313" key="2">
    <source>
        <dbReference type="Proteomes" id="UP001187425"/>
    </source>
</evidence>
<gene>
    <name evidence="1" type="ORF">R4K57_16885</name>
</gene>
<comment type="caution">
    <text evidence="1">The sequence shown here is derived from an EMBL/GenBank/DDBJ whole genome shotgun (WGS) entry which is preliminary data.</text>
</comment>